<dbReference type="EMBL" id="JBJDQH010000002">
    <property type="protein sequence ID" value="MFK4264788.1"/>
    <property type="molecule type" value="Genomic_DNA"/>
</dbReference>
<reference evidence="3 4" key="1">
    <citation type="submission" date="2024-11" db="EMBL/GenBank/DDBJ databases">
        <title>The Natural Products Discovery Center: Release of the First 8490 Sequenced Strains for Exploring Actinobacteria Biosynthetic Diversity.</title>
        <authorList>
            <person name="Kalkreuter E."/>
            <person name="Kautsar S.A."/>
            <person name="Yang D."/>
            <person name="Bader C.D."/>
            <person name="Teijaro C.N."/>
            <person name="Fluegel L."/>
            <person name="Davis C.M."/>
            <person name="Simpson J.R."/>
            <person name="Lauterbach L."/>
            <person name="Steele A.D."/>
            <person name="Gui C."/>
            <person name="Meng S."/>
            <person name="Li G."/>
            <person name="Viehrig K."/>
            <person name="Ye F."/>
            <person name="Su P."/>
            <person name="Kiefer A.F."/>
            <person name="Nichols A."/>
            <person name="Cepeda A.J."/>
            <person name="Yan W."/>
            <person name="Fan B."/>
            <person name="Jiang Y."/>
            <person name="Adhikari A."/>
            <person name="Zheng C.-J."/>
            <person name="Schuster L."/>
            <person name="Cowan T.M."/>
            <person name="Smanski M.J."/>
            <person name="Chevrette M.G."/>
            <person name="De Carvalho L.P.S."/>
            <person name="Shen B."/>
        </authorList>
    </citation>
    <scope>NUCLEOTIDE SEQUENCE [LARGE SCALE GENOMIC DNA]</scope>
    <source>
        <strain evidence="3 4">NPDC020863</strain>
    </source>
</reference>
<evidence type="ECO:0000313" key="3">
    <source>
        <dbReference type="EMBL" id="MFK4264788.1"/>
    </source>
</evidence>
<dbReference type="RefSeq" id="WP_404745867.1">
    <property type="nucleotide sequence ID" value="NZ_JBJDQH010000002.1"/>
</dbReference>
<feature type="compositionally biased region" description="Acidic residues" evidence="2">
    <location>
        <begin position="235"/>
        <end position="259"/>
    </location>
</feature>
<dbReference type="PROSITE" id="PS50005">
    <property type="entry name" value="TPR"/>
    <property type="match status" value="1"/>
</dbReference>
<accession>A0ABW8LFU4</accession>
<dbReference type="InterPro" id="IPR011990">
    <property type="entry name" value="TPR-like_helical_dom_sf"/>
</dbReference>
<evidence type="ECO:0000313" key="4">
    <source>
        <dbReference type="Proteomes" id="UP001620295"/>
    </source>
</evidence>
<feature type="compositionally biased region" description="Basic and acidic residues" evidence="2">
    <location>
        <begin position="280"/>
        <end position="308"/>
    </location>
</feature>
<keyword evidence="1" id="KW-0802">TPR repeat</keyword>
<keyword evidence="4" id="KW-1185">Reference proteome</keyword>
<sequence>MTAGNPNAPLLRANSLLATCEYYLRHFEGEREVPGLLADVGNCCDEAGEVAASGDEEAAATLAILRSIAATFALRYAVLFTVACDFDDEDGTLLGGMGKHDKAGVSGPLATQAIQMARAALDADPMDPLVPLYLGHALTWAGDRDGAVAAYEEAMRRDPGDRCARSNLRYLDAAPGRRPSPSEMSHGRHGFALLRWGFWISNNDWDTGFLLSSSVAEARAHIDEKRYTDDVRGESDEEEWDEDEGEWDEDEEDLGEGEDEGAKQTLLQIHRPGQRIAEYDLNARTRAEPGDKPLRIDWSDIPVDERLEPPLPPGRPLRIDGRLCFYGGQE</sequence>
<protein>
    <submittedName>
        <fullName evidence="3">Tetratricopeptide repeat protein</fullName>
    </submittedName>
</protein>
<organism evidence="3 4">
    <name type="scientific">Streptomyces milbemycinicus</name>
    <dbReference type="NCBI Taxonomy" id="476552"/>
    <lineage>
        <taxon>Bacteria</taxon>
        <taxon>Bacillati</taxon>
        <taxon>Actinomycetota</taxon>
        <taxon>Actinomycetes</taxon>
        <taxon>Kitasatosporales</taxon>
        <taxon>Streptomycetaceae</taxon>
        <taxon>Streptomyces</taxon>
    </lineage>
</organism>
<dbReference type="Proteomes" id="UP001620295">
    <property type="component" value="Unassembled WGS sequence"/>
</dbReference>
<evidence type="ECO:0000256" key="1">
    <source>
        <dbReference type="PROSITE-ProRule" id="PRU00339"/>
    </source>
</evidence>
<proteinExistence type="predicted"/>
<feature type="region of interest" description="Disordered" evidence="2">
    <location>
        <begin position="280"/>
        <end position="320"/>
    </location>
</feature>
<evidence type="ECO:0000256" key="2">
    <source>
        <dbReference type="SAM" id="MobiDB-lite"/>
    </source>
</evidence>
<feature type="region of interest" description="Disordered" evidence="2">
    <location>
        <begin position="229"/>
        <end position="262"/>
    </location>
</feature>
<dbReference type="InterPro" id="IPR019734">
    <property type="entry name" value="TPR_rpt"/>
</dbReference>
<dbReference type="SUPFAM" id="SSF48452">
    <property type="entry name" value="TPR-like"/>
    <property type="match status" value="1"/>
</dbReference>
<name>A0ABW8LFU4_9ACTN</name>
<feature type="repeat" description="TPR" evidence="1">
    <location>
        <begin position="128"/>
        <end position="161"/>
    </location>
</feature>
<dbReference type="Gene3D" id="1.25.40.10">
    <property type="entry name" value="Tetratricopeptide repeat domain"/>
    <property type="match status" value="1"/>
</dbReference>
<comment type="caution">
    <text evidence="3">The sequence shown here is derived from an EMBL/GenBank/DDBJ whole genome shotgun (WGS) entry which is preliminary data.</text>
</comment>
<gene>
    <name evidence="3" type="ORF">ACI2L5_07580</name>
</gene>